<dbReference type="Pfam" id="PF00733">
    <property type="entry name" value="Asn_synthase"/>
    <property type="match status" value="1"/>
</dbReference>
<sequence length="376" mass="43679">MPAEENFYETLDLAATAIRGSLENYINSVCENTTEVAQFISGGEDSRLIAALLPKSLKRDAFVFLDSMNREGILAKKAAKIYGANFILTARTKNHYLEILPAASKLVGSGAEYVHAHSYGLYKSCYLTKYPAVFGGLFADAFLKGSRISKEPKTRFRARRKRENPELKEVNNKLFSAELLAEVNMRRNTHLNRIQELRPQSAAEWFFMWPISMNSSVPNLHANRRLFRSYEPFISHEIVKISARIPQEWKLNRLLFHKMAKPLLKPSKWLMHNTGRLPYFPEYLNRIVALPLRHIRNLRETKEFGRRNHGPWAQWDVVQQSKEWRELMQKYSEGLEEIDANFQEKNITEVYRHFSLFQKIRLLQVVEGICSLGSKQ</sequence>
<dbReference type="Gene3D" id="3.40.50.620">
    <property type="entry name" value="HUPs"/>
    <property type="match status" value="1"/>
</dbReference>
<dbReference type="SUPFAM" id="SSF52402">
    <property type="entry name" value="Adenine nucleotide alpha hydrolases-like"/>
    <property type="match status" value="1"/>
</dbReference>
<accession>A0ABU3DTN6</accession>
<comment type="caution">
    <text evidence="2">The sequence shown here is derived from an EMBL/GenBank/DDBJ whole genome shotgun (WGS) entry which is preliminary data.</text>
</comment>
<dbReference type="Proteomes" id="UP001253848">
    <property type="component" value="Unassembled WGS sequence"/>
</dbReference>
<dbReference type="InterPro" id="IPR001962">
    <property type="entry name" value="Asn_synthase"/>
</dbReference>
<protein>
    <submittedName>
        <fullName evidence="2">Asparagine synthase-related protein</fullName>
    </submittedName>
</protein>
<reference evidence="2 3" key="1">
    <citation type="submission" date="2023-09" db="EMBL/GenBank/DDBJ databases">
        <authorList>
            <person name="Rey-Velasco X."/>
        </authorList>
    </citation>
    <scope>NUCLEOTIDE SEQUENCE [LARGE SCALE GENOMIC DNA]</scope>
    <source>
        <strain evidence="2 3">F225</strain>
    </source>
</reference>
<keyword evidence="3" id="KW-1185">Reference proteome</keyword>
<evidence type="ECO:0000259" key="1">
    <source>
        <dbReference type="Pfam" id="PF00733"/>
    </source>
</evidence>
<organism evidence="2 3">
    <name type="scientific">Autumnicola psychrophila</name>
    <dbReference type="NCBI Taxonomy" id="3075592"/>
    <lineage>
        <taxon>Bacteria</taxon>
        <taxon>Pseudomonadati</taxon>
        <taxon>Bacteroidota</taxon>
        <taxon>Flavobacteriia</taxon>
        <taxon>Flavobacteriales</taxon>
        <taxon>Flavobacteriaceae</taxon>
        <taxon>Autumnicola</taxon>
    </lineage>
</organism>
<name>A0ABU3DTN6_9FLAO</name>
<dbReference type="InterPro" id="IPR014729">
    <property type="entry name" value="Rossmann-like_a/b/a_fold"/>
</dbReference>
<dbReference type="EMBL" id="JAVRHN010000008">
    <property type="protein sequence ID" value="MDT0687078.1"/>
    <property type="molecule type" value="Genomic_DNA"/>
</dbReference>
<dbReference type="RefSeq" id="WP_311500381.1">
    <property type="nucleotide sequence ID" value="NZ_JAVRHN010000008.1"/>
</dbReference>
<gene>
    <name evidence="2" type="ORF">RM541_11950</name>
</gene>
<proteinExistence type="predicted"/>
<evidence type="ECO:0000313" key="2">
    <source>
        <dbReference type="EMBL" id="MDT0687078.1"/>
    </source>
</evidence>
<evidence type="ECO:0000313" key="3">
    <source>
        <dbReference type="Proteomes" id="UP001253848"/>
    </source>
</evidence>
<feature type="domain" description="Asparagine synthetase" evidence="1">
    <location>
        <begin position="18"/>
        <end position="265"/>
    </location>
</feature>